<organism evidence="2 3">
    <name type="scientific">Nitratireductor aestuarii</name>
    <dbReference type="NCBI Taxonomy" id="1735103"/>
    <lineage>
        <taxon>Bacteria</taxon>
        <taxon>Pseudomonadati</taxon>
        <taxon>Pseudomonadota</taxon>
        <taxon>Alphaproteobacteria</taxon>
        <taxon>Hyphomicrobiales</taxon>
        <taxon>Phyllobacteriaceae</taxon>
        <taxon>Nitratireductor</taxon>
    </lineage>
</organism>
<comment type="caution">
    <text evidence="2">The sequence shown here is derived from an EMBL/GenBank/DDBJ whole genome shotgun (WGS) entry which is preliminary data.</text>
</comment>
<dbReference type="Proteomes" id="UP000636264">
    <property type="component" value="Unassembled WGS sequence"/>
</dbReference>
<evidence type="ECO:0000313" key="3">
    <source>
        <dbReference type="Proteomes" id="UP000636264"/>
    </source>
</evidence>
<name>A0A916W2M4_9HYPH</name>
<reference evidence="2" key="2">
    <citation type="submission" date="2020-09" db="EMBL/GenBank/DDBJ databases">
        <authorList>
            <person name="Sun Q."/>
            <person name="Zhou Y."/>
        </authorList>
    </citation>
    <scope>NUCLEOTIDE SEQUENCE</scope>
    <source>
        <strain evidence="2">CGMCC 1.15320</strain>
    </source>
</reference>
<protein>
    <submittedName>
        <fullName evidence="2">Uncharacterized protein</fullName>
    </submittedName>
</protein>
<keyword evidence="3" id="KW-1185">Reference proteome</keyword>
<proteinExistence type="predicted"/>
<dbReference type="AlphaFoldDB" id="A0A916W2M4"/>
<sequence length="74" mass="7715">MEGLPDGEDGGGNWLLLIAPDGAGVNGGGADGAGEKREDPQPARASERSETIKTPDFALNIRFSVPVLIYGPRH</sequence>
<feature type="region of interest" description="Disordered" evidence="1">
    <location>
        <begin position="1"/>
        <end position="52"/>
    </location>
</feature>
<reference evidence="2" key="1">
    <citation type="journal article" date="2014" name="Int. J. Syst. Evol. Microbiol.">
        <title>Complete genome sequence of Corynebacterium casei LMG S-19264T (=DSM 44701T), isolated from a smear-ripened cheese.</title>
        <authorList>
            <consortium name="US DOE Joint Genome Institute (JGI-PGF)"/>
            <person name="Walter F."/>
            <person name="Albersmeier A."/>
            <person name="Kalinowski J."/>
            <person name="Ruckert C."/>
        </authorList>
    </citation>
    <scope>NUCLEOTIDE SEQUENCE</scope>
    <source>
        <strain evidence="2">CGMCC 1.15320</strain>
    </source>
</reference>
<evidence type="ECO:0000256" key="1">
    <source>
        <dbReference type="SAM" id="MobiDB-lite"/>
    </source>
</evidence>
<dbReference type="EMBL" id="BMIF01000003">
    <property type="protein sequence ID" value="GGA61260.1"/>
    <property type="molecule type" value="Genomic_DNA"/>
</dbReference>
<gene>
    <name evidence="2" type="ORF">GCM10011385_13750</name>
</gene>
<feature type="compositionally biased region" description="Basic and acidic residues" evidence="1">
    <location>
        <begin position="33"/>
        <end position="52"/>
    </location>
</feature>
<accession>A0A916W2M4</accession>
<evidence type="ECO:0000313" key="2">
    <source>
        <dbReference type="EMBL" id="GGA61260.1"/>
    </source>
</evidence>